<dbReference type="EMBL" id="CP142149">
    <property type="protein sequence ID" value="WSE34744.1"/>
    <property type="molecule type" value="Genomic_DNA"/>
</dbReference>
<dbReference type="PANTHER" id="PTHR11941:SF54">
    <property type="entry name" value="ENOYL-COA HYDRATASE, MITOCHONDRIAL"/>
    <property type="match status" value="1"/>
</dbReference>
<evidence type="ECO:0000313" key="2">
    <source>
        <dbReference type="Proteomes" id="UP001330812"/>
    </source>
</evidence>
<reference evidence="1 2" key="1">
    <citation type="journal article" date="2015" name="Int. J. Syst. Evol. Microbiol.">
        <title>Amycolatopsis rhabdoformis sp. nov., an actinomycete isolated from a tropical forest soil.</title>
        <authorList>
            <person name="Souza W.R."/>
            <person name="Silva R.E."/>
            <person name="Goodfellow M."/>
            <person name="Busarakam K."/>
            <person name="Figueiro F.S."/>
            <person name="Ferreira D."/>
            <person name="Rodrigues-Filho E."/>
            <person name="Moraes L.A.B."/>
            <person name="Zucchi T.D."/>
        </authorList>
    </citation>
    <scope>NUCLEOTIDE SEQUENCE [LARGE SCALE GENOMIC DNA]</scope>
    <source>
        <strain evidence="1 2">NCIMB 14900</strain>
    </source>
</reference>
<dbReference type="PANTHER" id="PTHR11941">
    <property type="entry name" value="ENOYL-COA HYDRATASE-RELATED"/>
    <property type="match status" value="1"/>
</dbReference>
<gene>
    <name evidence="1" type="ORF">VSH64_22125</name>
</gene>
<accession>A0ABZ1IMH7</accession>
<organism evidence="1 2">
    <name type="scientific">Amycolatopsis rhabdoformis</name>
    <dbReference type="NCBI Taxonomy" id="1448059"/>
    <lineage>
        <taxon>Bacteria</taxon>
        <taxon>Bacillati</taxon>
        <taxon>Actinomycetota</taxon>
        <taxon>Actinomycetes</taxon>
        <taxon>Pseudonocardiales</taxon>
        <taxon>Pseudonocardiaceae</taxon>
        <taxon>Amycolatopsis</taxon>
    </lineage>
</organism>
<protein>
    <submittedName>
        <fullName evidence="1">Enoyl-CoA hydratase/isomerase family protein</fullName>
    </submittedName>
</protein>
<dbReference type="InterPro" id="IPR001753">
    <property type="entry name" value="Enoyl-CoA_hydra/iso"/>
</dbReference>
<dbReference type="CDD" id="cd06558">
    <property type="entry name" value="crotonase-like"/>
    <property type="match status" value="1"/>
</dbReference>
<dbReference type="Gene3D" id="3.90.226.10">
    <property type="entry name" value="2-enoyl-CoA Hydratase, Chain A, domain 1"/>
    <property type="match status" value="1"/>
</dbReference>
<sequence>MTTEQLATIKAGITDGVVRLTLTRPAQRNPLNVEVSREISYAVKKYAYRSDAKVLILGGEGRSFSAGHDLKVPWQGTTARDRLLEYSRYQQMFVDIETAPVVKIAQVQGHAVGAGLVLPTLCELRYGSTDSSLRLSELDLGAPFSMGGFPRLARLIGLTRASDLLLTGRAMGAEEALAGGFFTEVVDHDRLADRVTEVATAVARRSSLVLMESTRQIRETADEIVSGQRNELVALMAAHLDPESRASGAEYGARFAAPATQ</sequence>
<dbReference type="SUPFAM" id="SSF52096">
    <property type="entry name" value="ClpP/crotonase"/>
    <property type="match status" value="1"/>
</dbReference>
<dbReference type="RefSeq" id="WP_326837552.1">
    <property type="nucleotide sequence ID" value="NZ_CP142149.1"/>
</dbReference>
<keyword evidence="2" id="KW-1185">Reference proteome</keyword>
<dbReference type="Pfam" id="PF00378">
    <property type="entry name" value="ECH_1"/>
    <property type="match status" value="1"/>
</dbReference>
<name>A0ABZ1IMH7_9PSEU</name>
<proteinExistence type="predicted"/>
<dbReference type="InterPro" id="IPR029045">
    <property type="entry name" value="ClpP/crotonase-like_dom_sf"/>
</dbReference>
<dbReference type="Proteomes" id="UP001330812">
    <property type="component" value="Chromosome"/>
</dbReference>
<evidence type="ECO:0000313" key="1">
    <source>
        <dbReference type="EMBL" id="WSE34744.1"/>
    </source>
</evidence>